<reference evidence="2" key="1">
    <citation type="submission" date="2020-10" db="EMBL/GenBank/DDBJ databases">
        <title>Taxonomic study of unclassified bacteria belonging to the class Ktedonobacteria.</title>
        <authorList>
            <person name="Yabe S."/>
            <person name="Wang C.M."/>
            <person name="Zheng Y."/>
            <person name="Sakai Y."/>
            <person name="Cavaletti L."/>
            <person name="Monciardini P."/>
            <person name="Donadio S."/>
        </authorList>
    </citation>
    <scope>NUCLEOTIDE SEQUENCE</scope>
    <source>
        <strain evidence="2">ID150040</strain>
    </source>
</reference>
<dbReference type="Pfam" id="PF01477">
    <property type="entry name" value="PLAT"/>
    <property type="match status" value="1"/>
</dbReference>
<comment type="caution">
    <text evidence="2">The sequence shown here is derived from an EMBL/GenBank/DDBJ whole genome shotgun (WGS) entry which is preliminary data.</text>
</comment>
<keyword evidence="3" id="KW-1185">Reference proteome</keyword>
<dbReference type="EMBL" id="BNJK01000001">
    <property type="protein sequence ID" value="GHO92150.1"/>
    <property type="molecule type" value="Genomic_DNA"/>
</dbReference>
<dbReference type="Gene3D" id="2.60.60.20">
    <property type="entry name" value="PLAT/LH2 domain"/>
    <property type="match status" value="1"/>
</dbReference>
<evidence type="ECO:0000313" key="2">
    <source>
        <dbReference type="EMBL" id="GHO92150.1"/>
    </source>
</evidence>
<protein>
    <recommendedName>
        <fullName evidence="1">PLAT domain-containing protein</fullName>
    </recommendedName>
</protein>
<organism evidence="2 3">
    <name type="scientific">Reticulibacter mediterranei</name>
    <dbReference type="NCBI Taxonomy" id="2778369"/>
    <lineage>
        <taxon>Bacteria</taxon>
        <taxon>Bacillati</taxon>
        <taxon>Chloroflexota</taxon>
        <taxon>Ktedonobacteria</taxon>
        <taxon>Ktedonobacterales</taxon>
        <taxon>Reticulibacteraceae</taxon>
        <taxon>Reticulibacter</taxon>
    </lineage>
</organism>
<dbReference type="RefSeq" id="WP_220203004.1">
    <property type="nucleotide sequence ID" value="NZ_BNJK01000001.1"/>
</dbReference>
<dbReference type="InterPro" id="IPR052970">
    <property type="entry name" value="Inner_ear_hair_cell_LOXHD"/>
</dbReference>
<gene>
    <name evidence="2" type="ORF">KSF_021980</name>
</gene>
<sequence>MADYTIDIVTGDMPYADTCEQVHIVLIGTKGQSEELELRKSYHDGFAQGQTDSFRLQDIPDLGKLTQVQIKLIPFDLNTPYVKAWYLNLVRVTHAEKDNTTFTWTCKCCRWLGTEEGQQLSYILPVSTYRANRQHRRLSSKTINIATKDKNKQISYNRHIFPLAAKHKEM</sequence>
<evidence type="ECO:0000313" key="3">
    <source>
        <dbReference type="Proteomes" id="UP000597444"/>
    </source>
</evidence>
<accession>A0A8J3IGR5</accession>
<feature type="domain" description="PLAT" evidence="1">
    <location>
        <begin position="2"/>
        <end position="126"/>
    </location>
</feature>
<evidence type="ECO:0000259" key="1">
    <source>
        <dbReference type="PROSITE" id="PS50095"/>
    </source>
</evidence>
<dbReference type="PANTHER" id="PTHR45901:SF4">
    <property type="entry name" value="PLAT DOMAIN-CONTAINING PROTEIN"/>
    <property type="match status" value="1"/>
</dbReference>
<proteinExistence type="predicted"/>
<dbReference type="Proteomes" id="UP000597444">
    <property type="component" value="Unassembled WGS sequence"/>
</dbReference>
<dbReference type="AlphaFoldDB" id="A0A8J3IGR5"/>
<dbReference type="PROSITE" id="PS50095">
    <property type="entry name" value="PLAT"/>
    <property type="match status" value="1"/>
</dbReference>
<name>A0A8J3IGR5_9CHLR</name>
<dbReference type="PANTHER" id="PTHR45901">
    <property type="entry name" value="PROTEIN CBG12474"/>
    <property type="match status" value="1"/>
</dbReference>
<dbReference type="SUPFAM" id="SSF49723">
    <property type="entry name" value="Lipase/lipooxygenase domain (PLAT/LH2 domain)"/>
    <property type="match status" value="1"/>
</dbReference>
<dbReference type="InterPro" id="IPR001024">
    <property type="entry name" value="PLAT/LH2_dom"/>
</dbReference>
<dbReference type="InterPro" id="IPR036392">
    <property type="entry name" value="PLAT/LH2_dom_sf"/>
</dbReference>